<protein>
    <submittedName>
        <fullName evidence="1">Uncharacterized protein</fullName>
    </submittedName>
</protein>
<proteinExistence type="predicted"/>
<name>A0AAN9AB98_HALRR</name>
<accession>A0AAN9AB98</accession>
<dbReference type="Proteomes" id="UP001381693">
    <property type="component" value="Unassembled WGS sequence"/>
</dbReference>
<dbReference type="AlphaFoldDB" id="A0AAN9AB98"/>
<organism evidence="1 2">
    <name type="scientific">Halocaridina rubra</name>
    <name type="common">Hawaiian red shrimp</name>
    <dbReference type="NCBI Taxonomy" id="373956"/>
    <lineage>
        <taxon>Eukaryota</taxon>
        <taxon>Metazoa</taxon>
        <taxon>Ecdysozoa</taxon>
        <taxon>Arthropoda</taxon>
        <taxon>Crustacea</taxon>
        <taxon>Multicrustacea</taxon>
        <taxon>Malacostraca</taxon>
        <taxon>Eumalacostraca</taxon>
        <taxon>Eucarida</taxon>
        <taxon>Decapoda</taxon>
        <taxon>Pleocyemata</taxon>
        <taxon>Caridea</taxon>
        <taxon>Atyoidea</taxon>
        <taxon>Atyidae</taxon>
        <taxon>Halocaridina</taxon>
    </lineage>
</organism>
<reference evidence="1 2" key="1">
    <citation type="submission" date="2023-11" db="EMBL/GenBank/DDBJ databases">
        <title>Halocaridina rubra genome assembly.</title>
        <authorList>
            <person name="Smith C."/>
        </authorList>
    </citation>
    <scope>NUCLEOTIDE SEQUENCE [LARGE SCALE GENOMIC DNA]</scope>
    <source>
        <strain evidence="1">EP-1</strain>
        <tissue evidence="1">Whole</tissue>
    </source>
</reference>
<keyword evidence="2" id="KW-1185">Reference proteome</keyword>
<sequence>MSTGNKGAVGEATQQYIDLMAAFSKAAATLDETSGVVMSFIMSRHSSPLKPPRSSRLVWP</sequence>
<gene>
    <name evidence="1" type="ORF">SK128_026019</name>
</gene>
<evidence type="ECO:0000313" key="1">
    <source>
        <dbReference type="EMBL" id="KAK7081698.1"/>
    </source>
</evidence>
<dbReference type="EMBL" id="JAXCGZ010004525">
    <property type="protein sequence ID" value="KAK7081698.1"/>
    <property type="molecule type" value="Genomic_DNA"/>
</dbReference>
<comment type="caution">
    <text evidence="1">The sequence shown here is derived from an EMBL/GenBank/DDBJ whole genome shotgun (WGS) entry which is preliminary data.</text>
</comment>
<evidence type="ECO:0000313" key="2">
    <source>
        <dbReference type="Proteomes" id="UP001381693"/>
    </source>
</evidence>